<dbReference type="Proteomes" id="UP000030649">
    <property type="component" value="Unassembled WGS sequence"/>
</dbReference>
<organism evidence="1 2">
    <name type="scientific">Haloquadratum walsbyi J07HQW1</name>
    <dbReference type="NCBI Taxonomy" id="1238424"/>
    <lineage>
        <taxon>Archaea</taxon>
        <taxon>Methanobacteriati</taxon>
        <taxon>Methanobacteriota</taxon>
        <taxon>Stenosarchaea group</taxon>
        <taxon>Halobacteria</taxon>
        <taxon>Halobacteriales</taxon>
        <taxon>Haloferacaceae</taxon>
        <taxon>Haloquadratum</taxon>
    </lineage>
</organism>
<dbReference type="HOGENOM" id="CLU_2021463_0_0_2"/>
<evidence type="ECO:0000313" key="2">
    <source>
        <dbReference type="Proteomes" id="UP000030649"/>
    </source>
</evidence>
<evidence type="ECO:0000313" key="1">
    <source>
        <dbReference type="EMBL" id="ERG90272.1"/>
    </source>
</evidence>
<name>U1P9P8_9EURY</name>
<protein>
    <submittedName>
        <fullName evidence="1">Uncharacterized protein</fullName>
    </submittedName>
</protein>
<gene>
    <name evidence="1" type="ORF">J07HQW1_00290</name>
</gene>
<dbReference type="STRING" id="1238424.J07HQW1_00290"/>
<accession>U1P9P8</accession>
<sequence length="122" mass="13868">MTRAVQYAREDGCPELVLTVDIDNRRALRYMTEHVADSALMVLSASPPDDRVEHLVTDTAEALAYKRAVNYREKYADGDKMTELRIANTDTDNHSYFITQSVFFFLVQNRIPIRGACSETCS</sequence>
<proteinExistence type="predicted"/>
<dbReference type="EMBL" id="KE356560">
    <property type="protein sequence ID" value="ERG90272.1"/>
    <property type="molecule type" value="Genomic_DNA"/>
</dbReference>
<reference evidence="1 2" key="1">
    <citation type="journal article" date="2013" name="PLoS ONE">
        <title>Assembly-driven community genomics of a hypersaline microbial ecosystem.</title>
        <authorList>
            <person name="Podell S."/>
            <person name="Ugalde J.A."/>
            <person name="Narasingarao P."/>
            <person name="Banfield J.F."/>
            <person name="Heidelberg K.B."/>
            <person name="Allen E.E."/>
        </authorList>
    </citation>
    <scope>NUCLEOTIDE SEQUENCE [LARGE SCALE GENOMIC DNA]</scope>
    <source>
        <strain evidence="2">J07HQW1</strain>
    </source>
</reference>
<dbReference type="AlphaFoldDB" id="U1P9P8"/>